<evidence type="ECO:0000313" key="2">
    <source>
        <dbReference type="EMBL" id="NEJ69699.1"/>
    </source>
</evidence>
<gene>
    <name evidence="2" type="ORF">GR197_03995</name>
</gene>
<evidence type="ECO:0000313" key="3">
    <source>
        <dbReference type="Proteomes" id="UP000471753"/>
    </source>
</evidence>
<organism evidence="2 3">
    <name type="scientific">Rhizobium phaseoli</name>
    <dbReference type="NCBI Taxonomy" id="396"/>
    <lineage>
        <taxon>Bacteria</taxon>
        <taxon>Pseudomonadati</taxon>
        <taxon>Pseudomonadota</taxon>
        <taxon>Alphaproteobacteria</taxon>
        <taxon>Hyphomicrobiales</taxon>
        <taxon>Rhizobiaceae</taxon>
        <taxon>Rhizobium/Agrobacterium group</taxon>
        <taxon>Rhizobium</taxon>
    </lineage>
</organism>
<comment type="caution">
    <text evidence="2">The sequence shown here is derived from an EMBL/GenBank/DDBJ whole genome shotgun (WGS) entry which is preliminary data.</text>
</comment>
<proteinExistence type="predicted"/>
<feature type="chain" id="PRO_5029692679" evidence="1">
    <location>
        <begin position="21"/>
        <end position="153"/>
    </location>
</feature>
<dbReference type="RefSeq" id="WP_164006796.1">
    <property type="nucleotide sequence ID" value="NZ_WUFT01000002.1"/>
</dbReference>
<sequence length="153" mass="17607">MFIYFVLSLHLLGRSGFAFDAPPSGGTSHTTQLDMPSSSDEIWVSGQRNVFDPHILLAQFSRHQADEDLIIIEADRIFDTIESMNYTVNPETKYFVFFADNFPFFRSRSTQLDNEVYDYRLPTSGYLHLKTFRFVVDPTDQKLKAVVAMSSFL</sequence>
<evidence type="ECO:0000256" key="1">
    <source>
        <dbReference type="SAM" id="SignalP"/>
    </source>
</evidence>
<name>A0A7K3U952_9HYPH</name>
<accession>A0A7K3U952</accession>
<feature type="signal peptide" evidence="1">
    <location>
        <begin position="1"/>
        <end position="20"/>
    </location>
</feature>
<protein>
    <submittedName>
        <fullName evidence="2">Uncharacterized protein</fullName>
    </submittedName>
</protein>
<reference evidence="2 3" key="1">
    <citation type="submission" date="2019-12" db="EMBL/GenBank/DDBJ databases">
        <title>Rhizobium genotypes associated with high levels of biological nitrogen fixation by grain legumes in a temperate-maritime cropping system.</title>
        <authorList>
            <person name="Maluk M."/>
            <person name="Francesc Ferrando Molina F."/>
            <person name="Lopez Del Egido L."/>
            <person name="Lafos M."/>
            <person name="Langarica-Fuentes A."/>
            <person name="Gebre Yohannes G."/>
            <person name="Young M.W."/>
            <person name="Martin P."/>
            <person name="Gantlett R."/>
            <person name="Kenicer G."/>
            <person name="Hawes C."/>
            <person name="Begg G.S."/>
            <person name="Quilliam R.S."/>
            <person name="Squire G.R."/>
            <person name="Poole P.S."/>
            <person name="Young P.W."/>
            <person name="Iannetta P.M."/>
            <person name="James E.K."/>
        </authorList>
    </citation>
    <scope>NUCLEOTIDE SEQUENCE [LARGE SCALE GENOMIC DNA]</scope>
    <source>
        <strain evidence="2 3">JHI366</strain>
    </source>
</reference>
<dbReference type="EMBL" id="WUFT01000002">
    <property type="protein sequence ID" value="NEJ69699.1"/>
    <property type="molecule type" value="Genomic_DNA"/>
</dbReference>
<dbReference type="Proteomes" id="UP000471753">
    <property type="component" value="Unassembled WGS sequence"/>
</dbReference>
<keyword evidence="1" id="KW-0732">Signal</keyword>
<dbReference type="AlphaFoldDB" id="A0A7K3U952"/>